<dbReference type="CDD" id="cd03671">
    <property type="entry name" value="NUDIX_Ap4A_hydrolase_plant_like"/>
    <property type="match status" value="1"/>
</dbReference>
<dbReference type="SUPFAM" id="SSF55811">
    <property type="entry name" value="Nudix"/>
    <property type="match status" value="1"/>
</dbReference>
<keyword evidence="7" id="KW-1185">Reference proteome</keyword>
<dbReference type="AlphaFoldDB" id="A0A1J8NKJ4"/>
<evidence type="ECO:0000313" key="6">
    <source>
        <dbReference type="EMBL" id="OIZ94542.1"/>
    </source>
</evidence>
<dbReference type="InterPro" id="IPR022927">
    <property type="entry name" value="RppH"/>
</dbReference>
<dbReference type="FunFam" id="3.90.79.10:FF:000001">
    <property type="entry name" value="RNA pyrophosphohydrolase"/>
    <property type="match status" value="1"/>
</dbReference>
<dbReference type="PRINTS" id="PR00502">
    <property type="entry name" value="NUDIXFAMILY"/>
</dbReference>
<name>A0A1J8NKJ4_9COXI</name>
<comment type="cofactor">
    <cofactor evidence="4">
        <name>a divalent metal cation</name>
        <dbReference type="ChEBI" id="CHEBI:60240"/>
    </cofactor>
</comment>
<evidence type="ECO:0000313" key="7">
    <source>
        <dbReference type="Proteomes" id="UP000183924"/>
    </source>
</evidence>
<dbReference type="InterPro" id="IPR020476">
    <property type="entry name" value="Nudix_hydrolase"/>
</dbReference>
<proteinExistence type="inferred from homology"/>
<keyword evidence="3 4" id="KW-0378">Hydrolase</keyword>
<feature type="domain" description="Nudix hydrolase" evidence="5">
    <location>
        <begin position="6"/>
        <end position="149"/>
    </location>
</feature>
<sequence>MIDEEGFRIGVGIIVANSEGQVLWARRIGQHAWQFPQGGLQTNETPEQALFRELYEELGLEDSDVELLGGTKNWLYYWLPPHLRRSHMQPLCIGQKQKWFLLCLRGDPEKIRFDVTRSPEFDRWRWAPYWYPIKQVITFKRHVYRRALEELATLLPSEVMQPRRVSKLCSNLTLVEKVE</sequence>
<reference evidence="6 7" key="1">
    <citation type="submission" date="2016-03" db="EMBL/GenBank/DDBJ databases">
        <title>Comparative genomics of Rickettsiella.</title>
        <authorList>
            <person name="Chandler C."/>
            <person name="Wang Y."/>
        </authorList>
    </citation>
    <scope>NUCLEOTIDE SEQUENCE [LARGE SCALE GENOMIC DNA]</scope>
    <source>
        <strain evidence="6 7">RCFS May 2013</strain>
    </source>
</reference>
<dbReference type="GO" id="GO:0005737">
    <property type="term" value="C:cytoplasm"/>
    <property type="evidence" value="ECO:0007669"/>
    <property type="project" value="TreeGrafter"/>
</dbReference>
<dbReference type="GO" id="GO:0034353">
    <property type="term" value="F:mRNA 5'-diphosphatase activity"/>
    <property type="evidence" value="ECO:0007669"/>
    <property type="project" value="TreeGrafter"/>
</dbReference>
<evidence type="ECO:0000256" key="2">
    <source>
        <dbReference type="ARBA" id="ARBA00001946"/>
    </source>
</evidence>
<protein>
    <recommendedName>
        <fullName evidence="4">RNA pyrophosphohydrolase</fullName>
        <ecNumber evidence="4">3.6.1.-</ecNumber>
    </recommendedName>
    <alternativeName>
        <fullName evidence="4">(Di)nucleoside polyphosphate hydrolase</fullName>
    </alternativeName>
</protein>
<dbReference type="PANTHER" id="PTHR23114:SF17">
    <property type="entry name" value="M7GPPPN-MRNA HYDROLASE"/>
    <property type="match status" value="1"/>
</dbReference>
<gene>
    <name evidence="4" type="primary">rppH</name>
    <name evidence="4" type="synonym">nudH</name>
    <name evidence="6" type="ORF">A1D18_06330</name>
</gene>
<evidence type="ECO:0000259" key="5">
    <source>
        <dbReference type="PROSITE" id="PS51462"/>
    </source>
</evidence>
<dbReference type="InterPro" id="IPR015797">
    <property type="entry name" value="NUDIX_hydrolase-like_dom_sf"/>
</dbReference>
<dbReference type="NCBIfam" id="NF001938">
    <property type="entry name" value="PRK00714.1-5"/>
    <property type="match status" value="1"/>
</dbReference>
<evidence type="ECO:0000256" key="4">
    <source>
        <dbReference type="HAMAP-Rule" id="MF_00298"/>
    </source>
</evidence>
<dbReference type="PANTHER" id="PTHR23114">
    <property type="entry name" value="M7GPPPN-MRNA HYDROLASE"/>
    <property type="match status" value="1"/>
</dbReference>
<dbReference type="Proteomes" id="UP000183924">
    <property type="component" value="Unassembled WGS sequence"/>
</dbReference>
<organism evidence="6 7">
    <name type="scientific">Candidatus Rickettsiella isopodorum</name>
    <dbReference type="NCBI Taxonomy" id="1225476"/>
    <lineage>
        <taxon>Bacteria</taxon>
        <taxon>Pseudomonadati</taxon>
        <taxon>Pseudomonadota</taxon>
        <taxon>Gammaproteobacteria</taxon>
        <taxon>Legionellales</taxon>
        <taxon>Coxiellaceae</taxon>
        <taxon>Rickettsiella</taxon>
    </lineage>
</organism>
<dbReference type="Gene3D" id="3.90.79.10">
    <property type="entry name" value="Nucleoside Triphosphate Pyrophosphohydrolase"/>
    <property type="match status" value="1"/>
</dbReference>
<dbReference type="EC" id="3.6.1.-" evidence="4"/>
<dbReference type="OrthoDB" id="9816040at2"/>
<feature type="short sequence motif" description="Nudix box" evidence="4">
    <location>
        <begin position="38"/>
        <end position="59"/>
    </location>
</feature>
<dbReference type="InterPro" id="IPR020084">
    <property type="entry name" value="NUDIX_hydrolase_CS"/>
</dbReference>
<dbReference type="Pfam" id="PF00293">
    <property type="entry name" value="NUDIX"/>
    <property type="match status" value="1"/>
</dbReference>
<dbReference type="STRING" id="1225476.A1D18_06330"/>
<dbReference type="NCBIfam" id="NF001937">
    <property type="entry name" value="PRK00714.1-4"/>
    <property type="match status" value="1"/>
</dbReference>
<dbReference type="PROSITE" id="PS00893">
    <property type="entry name" value="NUDIX_BOX"/>
    <property type="match status" value="1"/>
</dbReference>
<dbReference type="InterPro" id="IPR000086">
    <property type="entry name" value="NUDIX_hydrolase_dom"/>
</dbReference>
<comment type="cofactor">
    <cofactor evidence="1">
        <name>Mn(2+)</name>
        <dbReference type="ChEBI" id="CHEBI:29035"/>
    </cofactor>
</comment>
<dbReference type="EMBL" id="LUKY01000033">
    <property type="protein sequence ID" value="OIZ94542.1"/>
    <property type="molecule type" value="Genomic_DNA"/>
</dbReference>
<comment type="caution">
    <text evidence="6">The sequence shown here is derived from an EMBL/GenBank/DDBJ whole genome shotgun (WGS) entry which is preliminary data.</text>
</comment>
<comment type="cofactor">
    <cofactor evidence="2">
        <name>Mg(2+)</name>
        <dbReference type="ChEBI" id="CHEBI:18420"/>
    </cofactor>
</comment>
<dbReference type="GO" id="GO:0006402">
    <property type="term" value="P:mRNA catabolic process"/>
    <property type="evidence" value="ECO:0007669"/>
    <property type="project" value="TreeGrafter"/>
</dbReference>
<dbReference type="PROSITE" id="PS51462">
    <property type="entry name" value="NUDIX"/>
    <property type="match status" value="1"/>
</dbReference>
<comment type="function">
    <text evidence="4">Accelerates the degradation of transcripts by removing pyrophosphate from the 5'-end of triphosphorylated RNA, leading to a more labile monophosphorylated state that can stimulate subsequent ribonuclease cleavage.</text>
</comment>
<dbReference type="HAMAP" id="MF_00298">
    <property type="entry name" value="Nudix_RppH"/>
    <property type="match status" value="1"/>
</dbReference>
<accession>A0A1J8NKJ4</accession>
<comment type="similarity">
    <text evidence="4">Belongs to the Nudix hydrolase family. RppH subfamily.</text>
</comment>
<evidence type="ECO:0000256" key="1">
    <source>
        <dbReference type="ARBA" id="ARBA00001936"/>
    </source>
</evidence>
<evidence type="ECO:0000256" key="3">
    <source>
        <dbReference type="ARBA" id="ARBA00022801"/>
    </source>
</evidence>